<organism evidence="8 9">
    <name type="scientific">Fusobacterium mortiferum</name>
    <dbReference type="NCBI Taxonomy" id="850"/>
    <lineage>
        <taxon>Bacteria</taxon>
        <taxon>Fusobacteriati</taxon>
        <taxon>Fusobacteriota</taxon>
        <taxon>Fusobacteriia</taxon>
        <taxon>Fusobacteriales</taxon>
        <taxon>Fusobacteriaceae</taxon>
        <taxon>Fusobacterium</taxon>
    </lineage>
</organism>
<dbReference type="PANTHER" id="PTHR32322">
    <property type="entry name" value="INNER MEMBRANE TRANSPORTER"/>
    <property type="match status" value="1"/>
</dbReference>
<keyword evidence="2" id="KW-1003">Cell membrane</keyword>
<keyword evidence="4 6" id="KW-1133">Transmembrane helix</keyword>
<feature type="transmembrane region" description="Helical" evidence="6">
    <location>
        <begin position="192"/>
        <end position="214"/>
    </location>
</feature>
<dbReference type="AlphaFoldDB" id="A0A414PN72"/>
<feature type="transmembrane region" description="Helical" evidence="6">
    <location>
        <begin position="99"/>
        <end position="121"/>
    </location>
</feature>
<dbReference type="InterPro" id="IPR037185">
    <property type="entry name" value="EmrE-like"/>
</dbReference>
<dbReference type="PANTHER" id="PTHR32322:SF18">
    <property type="entry name" value="S-ADENOSYLMETHIONINE_S-ADENOSYLHOMOCYSTEINE TRANSPORTER"/>
    <property type="match status" value="1"/>
</dbReference>
<dbReference type="EMBL" id="QRHL01000032">
    <property type="protein sequence ID" value="RHF70029.1"/>
    <property type="molecule type" value="Genomic_DNA"/>
</dbReference>
<dbReference type="SUPFAM" id="SSF103481">
    <property type="entry name" value="Multidrug resistance efflux transporter EmrE"/>
    <property type="match status" value="2"/>
</dbReference>
<dbReference type="InterPro" id="IPR000620">
    <property type="entry name" value="EamA_dom"/>
</dbReference>
<protein>
    <submittedName>
        <fullName evidence="8">DMT family transporter</fullName>
    </submittedName>
</protein>
<evidence type="ECO:0000259" key="7">
    <source>
        <dbReference type="Pfam" id="PF00892"/>
    </source>
</evidence>
<feature type="domain" description="EamA" evidence="7">
    <location>
        <begin position="10"/>
        <end position="145"/>
    </location>
</feature>
<evidence type="ECO:0000256" key="2">
    <source>
        <dbReference type="ARBA" id="ARBA00022475"/>
    </source>
</evidence>
<feature type="transmembrane region" description="Helical" evidence="6">
    <location>
        <begin position="160"/>
        <end position="180"/>
    </location>
</feature>
<dbReference type="GO" id="GO:0005886">
    <property type="term" value="C:plasma membrane"/>
    <property type="evidence" value="ECO:0007669"/>
    <property type="project" value="UniProtKB-SubCell"/>
</dbReference>
<sequence>MIIKEKENQIAALIYIFFMGFGYPLIRYISTIFQTVNTNALMFLAGGLLFISVSSFKFKSELLKLKNNFRLFPRLILIAFLTAGNMYCFVGGLSKTSALAGSIFGILSMPFSVIIAGIIFLDEREKIKELHFIFGGIIALLGSFIFILNGANKSSSSSDFLTGILLLAGTVIIQAIQSFVVKDTAKHIHSMVISSCSSILTSILFFTISIFSGNITELLSASADKIVIVLLTGMYSIFVGMVMTFFIIQKQGVVVLNVLKLTIPPATAIIGYLFLHEKISLIQGLGAALVLVGCIVALRRKK</sequence>
<dbReference type="Proteomes" id="UP000284676">
    <property type="component" value="Unassembled WGS sequence"/>
</dbReference>
<keyword evidence="3 6" id="KW-0812">Transmembrane</keyword>
<evidence type="ECO:0000256" key="6">
    <source>
        <dbReference type="SAM" id="Phobius"/>
    </source>
</evidence>
<feature type="transmembrane region" description="Helical" evidence="6">
    <location>
        <begin position="281"/>
        <end position="298"/>
    </location>
</feature>
<feature type="transmembrane region" description="Helical" evidence="6">
    <location>
        <begin position="254"/>
        <end position="275"/>
    </location>
</feature>
<feature type="transmembrane region" description="Helical" evidence="6">
    <location>
        <begin position="71"/>
        <end position="93"/>
    </location>
</feature>
<evidence type="ECO:0000313" key="8">
    <source>
        <dbReference type="EMBL" id="RHF70029.1"/>
    </source>
</evidence>
<feature type="transmembrane region" description="Helical" evidence="6">
    <location>
        <begin position="12"/>
        <end position="29"/>
    </location>
</feature>
<proteinExistence type="predicted"/>
<feature type="transmembrane region" description="Helical" evidence="6">
    <location>
        <begin position="226"/>
        <end position="247"/>
    </location>
</feature>
<evidence type="ECO:0000313" key="9">
    <source>
        <dbReference type="Proteomes" id="UP000284676"/>
    </source>
</evidence>
<dbReference type="Pfam" id="PF00892">
    <property type="entry name" value="EamA"/>
    <property type="match status" value="2"/>
</dbReference>
<feature type="transmembrane region" description="Helical" evidence="6">
    <location>
        <begin position="41"/>
        <end position="59"/>
    </location>
</feature>
<gene>
    <name evidence="8" type="ORF">DW663_11605</name>
</gene>
<dbReference type="InterPro" id="IPR050638">
    <property type="entry name" value="AA-Vitamin_Transporters"/>
</dbReference>
<keyword evidence="5 6" id="KW-0472">Membrane</keyword>
<evidence type="ECO:0000256" key="4">
    <source>
        <dbReference type="ARBA" id="ARBA00022989"/>
    </source>
</evidence>
<evidence type="ECO:0000256" key="5">
    <source>
        <dbReference type="ARBA" id="ARBA00023136"/>
    </source>
</evidence>
<evidence type="ECO:0000256" key="3">
    <source>
        <dbReference type="ARBA" id="ARBA00022692"/>
    </source>
</evidence>
<comment type="subcellular location">
    <subcellularLocation>
        <location evidence="1">Cell membrane</location>
        <topology evidence="1">Multi-pass membrane protein</topology>
    </subcellularLocation>
</comment>
<name>A0A414PN72_FUSMR</name>
<reference evidence="8 9" key="1">
    <citation type="submission" date="2018-08" db="EMBL/GenBank/DDBJ databases">
        <title>A genome reference for cultivated species of the human gut microbiota.</title>
        <authorList>
            <person name="Zou Y."/>
            <person name="Xue W."/>
            <person name="Luo G."/>
        </authorList>
    </citation>
    <scope>NUCLEOTIDE SEQUENCE [LARGE SCALE GENOMIC DNA]</scope>
    <source>
        <strain evidence="8 9">AM25-1</strain>
    </source>
</reference>
<dbReference type="RefSeq" id="WP_118234681.1">
    <property type="nucleotide sequence ID" value="NZ_QRHL01000032.1"/>
</dbReference>
<evidence type="ECO:0000256" key="1">
    <source>
        <dbReference type="ARBA" id="ARBA00004651"/>
    </source>
</evidence>
<feature type="domain" description="EamA" evidence="7">
    <location>
        <begin position="162"/>
        <end position="298"/>
    </location>
</feature>
<feature type="transmembrane region" description="Helical" evidence="6">
    <location>
        <begin position="130"/>
        <end position="148"/>
    </location>
</feature>
<accession>A0A414PN72</accession>
<comment type="caution">
    <text evidence="8">The sequence shown here is derived from an EMBL/GenBank/DDBJ whole genome shotgun (WGS) entry which is preliminary data.</text>
</comment>